<protein>
    <submittedName>
        <fullName evidence="2">Hydrolase 1, exosortase A system-associated</fullName>
    </submittedName>
</protein>
<keyword evidence="2" id="KW-0378">Hydrolase</keyword>
<organism evidence="2 3">
    <name type="scientific">Sphingomonas abietis</name>
    <dbReference type="NCBI Taxonomy" id="3012344"/>
    <lineage>
        <taxon>Bacteria</taxon>
        <taxon>Pseudomonadati</taxon>
        <taxon>Pseudomonadota</taxon>
        <taxon>Alphaproteobacteria</taxon>
        <taxon>Sphingomonadales</taxon>
        <taxon>Sphingomonadaceae</taxon>
        <taxon>Sphingomonas</taxon>
    </lineage>
</organism>
<accession>A0ABY7NRD7</accession>
<sequence>MREILAIDCHGDNLLATLDGPAEATIGWLFVIGGTQTRVGPHRLYERLAARLAGAGHAVIRFDRRGVGDSGGEDPGYDASDADIAAALEALRRRFPGLSALHGLGLCDGAAAIALASPKLAGAVLANPWVIEPADDLPPVAAIRSHYRKRLSDPAAWRRLLSGGVNFTKLFRGVMRSRAREDDGLFARFLSGMPQQSRIVLADGDGTAQAFAAAWRGHKGRKPPATIVSIATASHSFADAPAFEALAQTLLDHSAATASSASKSASAR</sequence>
<dbReference type="SUPFAM" id="SSF53474">
    <property type="entry name" value="alpha/beta-Hydrolases"/>
    <property type="match status" value="1"/>
</dbReference>
<dbReference type="InterPro" id="IPR017531">
    <property type="entry name" value="Hydrolase-1_PEP"/>
</dbReference>
<proteinExistence type="predicted"/>
<reference evidence="2 3" key="1">
    <citation type="submission" date="2022-12" db="EMBL/GenBank/DDBJ databases">
        <title>Sphingomonas abieness sp. nov., an endophytic bacterium isolated from Abies koreana.</title>
        <authorList>
            <person name="Jiang L."/>
            <person name="Lee J."/>
        </authorList>
    </citation>
    <scope>NUCLEOTIDE SEQUENCE [LARGE SCALE GENOMIC DNA]</scope>
    <source>
        <strain evidence="3">PAMB 00755</strain>
    </source>
</reference>
<dbReference type="InterPro" id="IPR029058">
    <property type="entry name" value="AB_hydrolase_fold"/>
</dbReference>
<evidence type="ECO:0000259" key="1">
    <source>
        <dbReference type="Pfam" id="PF12146"/>
    </source>
</evidence>
<dbReference type="GO" id="GO:0016787">
    <property type="term" value="F:hydrolase activity"/>
    <property type="evidence" value="ECO:0007669"/>
    <property type="project" value="UniProtKB-KW"/>
</dbReference>
<feature type="domain" description="Serine aminopeptidase S33" evidence="1">
    <location>
        <begin position="44"/>
        <end position="173"/>
    </location>
</feature>
<evidence type="ECO:0000313" key="3">
    <source>
        <dbReference type="Proteomes" id="UP001210865"/>
    </source>
</evidence>
<dbReference type="RefSeq" id="WP_270078738.1">
    <property type="nucleotide sequence ID" value="NZ_CP115174.1"/>
</dbReference>
<dbReference type="EMBL" id="CP115174">
    <property type="protein sequence ID" value="WBO24109.1"/>
    <property type="molecule type" value="Genomic_DNA"/>
</dbReference>
<keyword evidence="3" id="KW-1185">Reference proteome</keyword>
<dbReference type="InterPro" id="IPR022742">
    <property type="entry name" value="Hydrolase_4"/>
</dbReference>
<dbReference type="Gene3D" id="3.40.50.1820">
    <property type="entry name" value="alpha/beta hydrolase"/>
    <property type="match status" value="1"/>
</dbReference>
<evidence type="ECO:0000313" key="2">
    <source>
        <dbReference type="EMBL" id="WBO24109.1"/>
    </source>
</evidence>
<dbReference type="NCBIfam" id="TIGR03100">
    <property type="entry name" value="hydr1_PEP"/>
    <property type="match status" value="1"/>
</dbReference>
<name>A0ABY7NRD7_9SPHN</name>
<dbReference type="Pfam" id="PF12146">
    <property type="entry name" value="Hydrolase_4"/>
    <property type="match status" value="1"/>
</dbReference>
<gene>
    <name evidence="2" type="ORF">PBT88_08375</name>
</gene>
<dbReference type="Proteomes" id="UP001210865">
    <property type="component" value="Chromosome"/>
</dbReference>